<proteinExistence type="predicted"/>
<reference evidence="2" key="1">
    <citation type="journal article" date="2010" name="ISME J.">
        <title>Metagenome of the Mediterranean deep chlorophyll maximum studied by direct and fosmid library 454 pyrosequencing.</title>
        <authorList>
            <person name="Ghai R."/>
            <person name="Martin-Cuadrado A.B."/>
            <person name="Molto A.G."/>
            <person name="Heredia I.G."/>
            <person name="Cabrera R."/>
            <person name="Martin J."/>
            <person name="Verdu M."/>
            <person name="Deschamps P."/>
            <person name="Moreira D."/>
            <person name="Lopez-Garcia P."/>
            <person name="Mira A."/>
            <person name="Rodriguez-Valera F."/>
        </authorList>
    </citation>
    <scope>NUCLEOTIDE SEQUENCE</scope>
</reference>
<feature type="region of interest" description="Disordered" evidence="1">
    <location>
        <begin position="30"/>
        <end position="58"/>
    </location>
</feature>
<protein>
    <submittedName>
        <fullName evidence="2">Uncharacterized protein</fullName>
    </submittedName>
</protein>
<sequence>MNRHPNLAFLGGAVIIAITVIAAFANVSNANGCPRDKSVDATSVEAHNKADEKEEVEA</sequence>
<evidence type="ECO:0000256" key="1">
    <source>
        <dbReference type="SAM" id="MobiDB-lite"/>
    </source>
</evidence>
<organism evidence="2">
    <name type="scientific">uncultured marine bacterium MedDCM-OCT-S04-C72</name>
    <dbReference type="NCBI Taxonomy" id="743060"/>
    <lineage>
        <taxon>Bacteria</taxon>
        <taxon>environmental samples</taxon>
    </lineage>
</organism>
<dbReference type="AlphaFoldDB" id="D6PGJ8"/>
<evidence type="ECO:0000313" key="2">
    <source>
        <dbReference type="EMBL" id="ADD94849.1"/>
    </source>
</evidence>
<accession>D6PGJ8</accession>
<dbReference type="EMBL" id="GU943047">
    <property type="protein sequence ID" value="ADD94849.1"/>
    <property type="molecule type" value="Genomic_DNA"/>
</dbReference>
<name>D6PGJ8_9BACT</name>